<evidence type="ECO:0000313" key="6">
    <source>
        <dbReference type="EMBL" id="PFH38044.1"/>
    </source>
</evidence>
<dbReference type="VEuPathDB" id="ToxoDB:BESB_003850"/>
<evidence type="ECO:0000256" key="3">
    <source>
        <dbReference type="ARBA" id="ARBA00022989"/>
    </source>
</evidence>
<comment type="subcellular location">
    <subcellularLocation>
        <location evidence="1">Membrane</location>
        <topology evidence="1">Multi-pass membrane protein</topology>
    </subcellularLocation>
</comment>
<comment type="caution">
    <text evidence="6">The sequence shown here is derived from an EMBL/GenBank/DDBJ whole genome shotgun (WGS) entry which is preliminary data.</text>
</comment>
<dbReference type="PANTHER" id="PTHR23291">
    <property type="entry name" value="BAX INHIBITOR-RELATED"/>
    <property type="match status" value="1"/>
</dbReference>
<evidence type="ECO:0000256" key="4">
    <source>
        <dbReference type="ARBA" id="ARBA00023136"/>
    </source>
</evidence>
<gene>
    <name evidence="6" type="ORF">BESB_003850</name>
</gene>
<reference evidence="6 7" key="1">
    <citation type="submission" date="2017-09" db="EMBL/GenBank/DDBJ databases">
        <title>Genome sequencing of Besnoitia besnoiti strain Bb-Ger1.</title>
        <authorList>
            <person name="Schares G."/>
            <person name="Venepally P."/>
            <person name="Lorenzi H.A."/>
        </authorList>
    </citation>
    <scope>NUCLEOTIDE SEQUENCE [LARGE SCALE GENOMIC DNA]</scope>
    <source>
        <strain evidence="6 7">Bb-Ger1</strain>
    </source>
</reference>
<sequence>MYASPSYDIEAGGVHHGLAGGPYEMSDKVAREIRFAFIRKVYGIICSQIALTFAVSLLFTVHDATRHWVQVNGDILLISAGVSAVVSLLVMTCNPGLTRRYPHNYLLLFFFTFCEAVTVGAVCSVYDPLLVLQALFATTIVVAGLTLFAFQTDYDFTSWLSAVSFFFWGVFAVGLLRVIFWRAMWIQIFACVLFAGMYGVYVLIDTHLLIKRGRISLDEDDYILAAVCLYTDIVGLFLELLRLLAILGGSEQRG</sequence>
<accession>A0A2A9MLC0</accession>
<keyword evidence="7" id="KW-1185">Reference proteome</keyword>
<evidence type="ECO:0000256" key="1">
    <source>
        <dbReference type="ARBA" id="ARBA00004141"/>
    </source>
</evidence>
<dbReference type="InterPro" id="IPR006214">
    <property type="entry name" value="Bax_inhibitor_1-related"/>
</dbReference>
<dbReference type="EMBL" id="NWUJ01000001">
    <property type="protein sequence ID" value="PFH38044.1"/>
    <property type="molecule type" value="Genomic_DNA"/>
</dbReference>
<feature type="transmembrane region" description="Helical" evidence="5">
    <location>
        <begin position="162"/>
        <end position="180"/>
    </location>
</feature>
<feature type="transmembrane region" description="Helical" evidence="5">
    <location>
        <begin position="132"/>
        <end position="150"/>
    </location>
</feature>
<name>A0A2A9MLC0_BESBE</name>
<evidence type="ECO:0000256" key="5">
    <source>
        <dbReference type="RuleBase" id="RU004379"/>
    </source>
</evidence>
<protein>
    <submittedName>
        <fullName evidence="6">Nmda1 protein</fullName>
    </submittedName>
</protein>
<feature type="transmembrane region" description="Helical" evidence="5">
    <location>
        <begin position="73"/>
        <end position="93"/>
    </location>
</feature>
<dbReference type="GeneID" id="40305448"/>
<evidence type="ECO:0000256" key="2">
    <source>
        <dbReference type="ARBA" id="ARBA00022692"/>
    </source>
</evidence>
<dbReference type="GO" id="GO:0016020">
    <property type="term" value="C:membrane"/>
    <property type="evidence" value="ECO:0007669"/>
    <property type="project" value="UniProtKB-SubCell"/>
</dbReference>
<feature type="transmembrane region" description="Helical" evidence="5">
    <location>
        <begin position="105"/>
        <end position="126"/>
    </location>
</feature>
<feature type="transmembrane region" description="Helical" evidence="5">
    <location>
        <begin position="186"/>
        <end position="210"/>
    </location>
</feature>
<evidence type="ECO:0000313" key="7">
    <source>
        <dbReference type="Proteomes" id="UP000224006"/>
    </source>
</evidence>
<dbReference type="AlphaFoldDB" id="A0A2A9MLC0"/>
<comment type="similarity">
    <text evidence="5">Belongs to the BI1 family.</text>
</comment>
<dbReference type="RefSeq" id="XP_029222053.1">
    <property type="nucleotide sequence ID" value="XM_029359140.1"/>
</dbReference>
<keyword evidence="3 5" id="KW-1133">Transmembrane helix</keyword>
<dbReference type="KEGG" id="bbes:BESB_003850"/>
<proteinExistence type="inferred from homology"/>
<dbReference type="Proteomes" id="UP000224006">
    <property type="component" value="Chromosome I"/>
</dbReference>
<feature type="transmembrane region" description="Helical" evidence="5">
    <location>
        <begin position="222"/>
        <end position="247"/>
    </location>
</feature>
<organism evidence="6 7">
    <name type="scientific">Besnoitia besnoiti</name>
    <name type="common">Apicomplexan protozoan</name>
    <dbReference type="NCBI Taxonomy" id="94643"/>
    <lineage>
        <taxon>Eukaryota</taxon>
        <taxon>Sar</taxon>
        <taxon>Alveolata</taxon>
        <taxon>Apicomplexa</taxon>
        <taxon>Conoidasida</taxon>
        <taxon>Coccidia</taxon>
        <taxon>Eucoccidiorida</taxon>
        <taxon>Eimeriorina</taxon>
        <taxon>Sarcocystidae</taxon>
        <taxon>Besnoitia</taxon>
    </lineage>
</organism>
<keyword evidence="4 5" id="KW-0472">Membrane</keyword>
<feature type="transmembrane region" description="Helical" evidence="5">
    <location>
        <begin position="41"/>
        <end position="61"/>
    </location>
</feature>
<dbReference type="Pfam" id="PF01027">
    <property type="entry name" value="Bax1-I"/>
    <property type="match status" value="1"/>
</dbReference>
<keyword evidence="2 5" id="KW-0812">Transmembrane</keyword>
<dbReference type="PANTHER" id="PTHR23291:SF47">
    <property type="entry name" value="TRANSMEMBRANE BAX INHIBITOR MOTIF CONTAINING 7"/>
    <property type="match status" value="1"/>
</dbReference>
<dbReference type="OrthoDB" id="7933078at2759"/>